<dbReference type="Gene3D" id="3.40.1030.10">
    <property type="entry name" value="Nucleoside phosphorylase/phosphoribosyltransferase catalytic domain"/>
    <property type="match status" value="1"/>
</dbReference>
<keyword evidence="4 9" id="KW-0808">Transferase</keyword>
<comment type="caution">
    <text evidence="12">The sequence shown here is derived from an EMBL/GenBank/DDBJ whole genome shotgun (WGS) entry which is preliminary data.</text>
</comment>
<dbReference type="InterPro" id="IPR017459">
    <property type="entry name" value="Glycosyl_Trfase_fam3_N_dom"/>
</dbReference>
<feature type="binding site" evidence="9">
    <location>
        <position position="83"/>
    </location>
    <ligand>
        <name>anthranilate</name>
        <dbReference type="ChEBI" id="CHEBI:16567"/>
        <label>1</label>
    </ligand>
</feature>
<name>A0A7Y2H116_UNCEI</name>
<keyword evidence="5 9" id="KW-0822">Tryptophan biosynthesis</keyword>
<dbReference type="AlphaFoldDB" id="A0A7Y2H116"/>
<feature type="binding site" evidence="9">
    <location>
        <begin position="93"/>
        <end position="96"/>
    </location>
    <ligand>
        <name>5-phospho-alpha-D-ribose 1-diphosphate</name>
        <dbReference type="ChEBI" id="CHEBI:58017"/>
    </ligand>
</feature>
<dbReference type="Pfam" id="PF02885">
    <property type="entry name" value="Glycos_trans_3N"/>
    <property type="match status" value="1"/>
</dbReference>
<feature type="binding site" evidence="9">
    <location>
        <begin position="111"/>
        <end position="119"/>
    </location>
    <ligand>
        <name>5-phospho-alpha-D-ribose 1-diphosphate</name>
        <dbReference type="ChEBI" id="CHEBI:58017"/>
    </ligand>
</feature>
<comment type="function">
    <text evidence="9">Catalyzes the transfer of the phosphoribosyl group of 5-phosphorylribose-1-pyrophosphate (PRPP) to anthranilate to yield N-(5'-phosphoribosyl)-anthranilate (PRA).</text>
</comment>
<evidence type="ECO:0000256" key="5">
    <source>
        <dbReference type="ARBA" id="ARBA00022822"/>
    </source>
</evidence>
<evidence type="ECO:0000313" key="12">
    <source>
        <dbReference type="EMBL" id="NNF05511.1"/>
    </source>
</evidence>
<feature type="domain" description="Glycosyl transferase family 3 N-terminal" evidence="11">
    <location>
        <begin position="8"/>
        <end position="68"/>
    </location>
</feature>
<dbReference type="SUPFAM" id="SSF47648">
    <property type="entry name" value="Nucleoside phosphorylase/phosphoribosyltransferase N-terminal domain"/>
    <property type="match status" value="1"/>
</dbReference>
<dbReference type="InterPro" id="IPR000312">
    <property type="entry name" value="Glycosyl_Trfase_fam3"/>
</dbReference>
<dbReference type="InterPro" id="IPR036320">
    <property type="entry name" value="Glycosyl_Trfase_fam3_N_dom_sf"/>
</dbReference>
<dbReference type="PANTHER" id="PTHR43285">
    <property type="entry name" value="ANTHRANILATE PHOSPHORIBOSYLTRANSFERASE"/>
    <property type="match status" value="1"/>
</dbReference>
<dbReference type="GO" id="GO:0004048">
    <property type="term" value="F:anthranilate phosphoribosyltransferase activity"/>
    <property type="evidence" value="ECO:0007669"/>
    <property type="project" value="UniProtKB-UniRule"/>
</dbReference>
<dbReference type="InterPro" id="IPR035902">
    <property type="entry name" value="Nuc_phospho_transferase"/>
</dbReference>
<feature type="binding site" evidence="9">
    <location>
        <position position="114"/>
    </location>
    <ligand>
        <name>anthranilate</name>
        <dbReference type="ChEBI" id="CHEBI:16567"/>
        <label>1</label>
    </ligand>
</feature>
<evidence type="ECO:0000256" key="1">
    <source>
        <dbReference type="ARBA" id="ARBA00004907"/>
    </source>
</evidence>
<dbReference type="InterPro" id="IPR005940">
    <property type="entry name" value="Anthranilate_Pribosyl_Tfrase"/>
</dbReference>
<feature type="binding site" evidence="9">
    <location>
        <position position="123"/>
    </location>
    <ligand>
        <name>5-phospho-alpha-D-ribose 1-diphosphate</name>
        <dbReference type="ChEBI" id="CHEBI:58017"/>
    </ligand>
</feature>
<sequence length="342" mass="35820">MSAELSVFLKRLSEAETLSRAEAREAMDTIMRGEATPAQIGAFLMGLRQRGETPEEVAGAAESMRSHATRLPVQCHPLIDTCGTGGDGAGTFNISTAAAFVVGGAGVHVAKHGNRSISSACGSADVLEALGARINLSPEATAECLETTHVGFMFAPFYHPAAKHAAGPRRELAIRTLFNLLGPLCNPAPVTHQVMGIFSERLLETAGQVLGLLGHQGAMVVHGDGGLDEIALSGPTHYVEWKQGQLRRGRVTPEELGIAAAPIETLQGGDAETNAEIVRQILKGTPGPPADVVVLNAGACLYITDRASSLKEGVAQAREVISSGRAQTCLEDFVGFTQRVSP</sequence>
<dbReference type="PANTHER" id="PTHR43285:SF2">
    <property type="entry name" value="ANTHRANILATE PHOSPHORIBOSYLTRANSFERASE"/>
    <property type="match status" value="1"/>
</dbReference>
<comment type="catalytic activity">
    <reaction evidence="7 9">
        <text>N-(5-phospho-beta-D-ribosyl)anthranilate + diphosphate = 5-phospho-alpha-D-ribose 1-diphosphate + anthranilate</text>
        <dbReference type="Rhea" id="RHEA:11768"/>
        <dbReference type="ChEBI" id="CHEBI:16567"/>
        <dbReference type="ChEBI" id="CHEBI:18277"/>
        <dbReference type="ChEBI" id="CHEBI:33019"/>
        <dbReference type="ChEBI" id="CHEBI:58017"/>
        <dbReference type="EC" id="2.4.2.18"/>
    </reaction>
</comment>
<reference evidence="12 13" key="1">
    <citation type="submission" date="2020-03" db="EMBL/GenBank/DDBJ databases">
        <title>Metabolic flexibility allows generalist bacteria to become dominant in a frequently disturbed ecosystem.</title>
        <authorList>
            <person name="Chen Y.-J."/>
            <person name="Leung P.M."/>
            <person name="Bay S.K."/>
            <person name="Hugenholtz P."/>
            <person name="Kessler A.J."/>
            <person name="Shelley G."/>
            <person name="Waite D.W."/>
            <person name="Cook P.L."/>
            <person name="Greening C."/>
        </authorList>
    </citation>
    <scope>NUCLEOTIDE SEQUENCE [LARGE SCALE GENOMIC DNA]</scope>
    <source>
        <strain evidence="12">SS_bin_28</strain>
    </source>
</reference>
<feature type="binding site" evidence="9">
    <location>
        <position position="91"/>
    </location>
    <ligand>
        <name>5-phospho-alpha-D-ribose 1-diphosphate</name>
        <dbReference type="ChEBI" id="CHEBI:58017"/>
    </ligand>
</feature>
<evidence type="ECO:0000256" key="8">
    <source>
        <dbReference type="ARBA" id="ARBA00061188"/>
    </source>
</evidence>
<evidence type="ECO:0000259" key="11">
    <source>
        <dbReference type="Pfam" id="PF02885"/>
    </source>
</evidence>
<keyword evidence="9" id="KW-0460">Magnesium</keyword>
<keyword evidence="6 9" id="KW-0057">Aromatic amino acid biosynthesis</keyword>
<dbReference type="SUPFAM" id="SSF52418">
    <property type="entry name" value="Nucleoside phosphorylase/phosphoribosyltransferase catalytic domain"/>
    <property type="match status" value="1"/>
</dbReference>
<comment type="subunit">
    <text evidence="9">Homodimer.</text>
</comment>
<comment type="caution">
    <text evidence="9">Lacks conserved residue(s) required for the propagation of feature annotation.</text>
</comment>
<dbReference type="Gene3D" id="1.20.970.10">
    <property type="entry name" value="Transferase, Pyrimidine Nucleoside Phosphorylase, Chain C"/>
    <property type="match status" value="1"/>
</dbReference>
<feature type="binding site" evidence="9">
    <location>
        <position position="229"/>
    </location>
    <ligand>
        <name>Mg(2+)</name>
        <dbReference type="ChEBI" id="CHEBI:18420"/>
        <label>1</label>
    </ligand>
</feature>
<comment type="similarity">
    <text evidence="8">In the C-terminal section; belongs to the anthranilate phosphoribosyltransferase family.</text>
</comment>
<evidence type="ECO:0000256" key="4">
    <source>
        <dbReference type="ARBA" id="ARBA00022679"/>
    </source>
</evidence>
<dbReference type="FunFam" id="3.40.1030.10:FF:000002">
    <property type="entry name" value="Anthranilate phosphoribosyltransferase"/>
    <property type="match status" value="1"/>
</dbReference>
<dbReference type="GO" id="GO:0005829">
    <property type="term" value="C:cytosol"/>
    <property type="evidence" value="ECO:0007669"/>
    <property type="project" value="TreeGrafter"/>
</dbReference>
<accession>A0A7Y2H116</accession>
<dbReference type="UniPathway" id="UPA00035">
    <property type="reaction ID" value="UER00041"/>
</dbReference>
<feature type="binding site" evidence="9">
    <location>
        <position position="83"/>
    </location>
    <ligand>
        <name>5-phospho-alpha-D-ribose 1-diphosphate</name>
        <dbReference type="ChEBI" id="CHEBI:58017"/>
    </ligand>
</feature>
<gene>
    <name evidence="9 12" type="primary">trpD</name>
    <name evidence="12" type="ORF">HKN21_02000</name>
</gene>
<dbReference type="HAMAP" id="MF_00211">
    <property type="entry name" value="TrpD"/>
    <property type="match status" value="1"/>
</dbReference>
<feature type="binding site" evidence="9">
    <location>
        <position position="228"/>
    </location>
    <ligand>
        <name>Mg(2+)</name>
        <dbReference type="ChEBI" id="CHEBI:18420"/>
        <label>2</label>
    </ligand>
</feature>
<dbReference type="Proteomes" id="UP000547674">
    <property type="component" value="Unassembled WGS sequence"/>
</dbReference>
<feature type="domain" description="Glycosyl transferase family 3" evidence="10">
    <location>
        <begin position="77"/>
        <end position="326"/>
    </location>
</feature>
<keyword evidence="9" id="KW-0479">Metal-binding</keyword>
<keyword evidence="3 9" id="KW-0328">Glycosyltransferase</keyword>
<protein>
    <recommendedName>
        <fullName evidence="9">Anthranilate phosphoribosyltransferase</fullName>
        <ecNumber evidence="9">2.4.2.18</ecNumber>
    </recommendedName>
</protein>
<feature type="binding site" evidence="9">
    <location>
        <position position="95"/>
    </location>
    <ligand>
        <name>Mg(2+)</name>
        <dbReference type="ChEBI" id="CHEBI:18420"/>
        <label>1</label>
    </ligand>
</feature>
<dbReference type="EMBL" id="JABDJR010000067">
    <property type="protein sequence ID" value="NNF05511.1"/>
    <property type="molecule type" value="Genomic_DNA"/>
</dbReference>
<evidence type="ECO:0000256" key="2">
    <source>
        <dbReference type="ARBA" id="ARBA00022605"/>
    </source>
</evidence>
<evidence type="ECO:0000256" key="6">
    <source>
        <dbReference type="ARBA" id="ARBA00023141"/>
    </source>
</evidence>
<evidence type="ECO:0000259" key="10">
    <source>
        <dbReference type="Pfam" id="PF00591"/>
    </source>
</evidence>
<evidence type="ECO:0000313" key="13">
    <source>
        <dbReference type="Proteomes" id="UP000547674"/>
    </source>
</evidence>
<evidence type="ECO:0000256" key="9">
    <source>
        <dbReference type="HAMAP-Rule" id="MF_00211"/>
    </source>
</evidence>
<dbReference type="EC" id="2.4.2.18" evidence="9"/>
<comment type="cofactor">
    <cofactor evidence="9">
        <name>Mg(2+)</name>
        <dbReference type="ChEBI" id="CHEBI:18420"/>
    </cofactor>
    <text evidence="9">Binds 2 magnesium ions per monomer.</text>
</comment>
<evidence type="ECO:0000256" key="7">
    <source>
        <dbReference type="ARBA" id="ARBA00052328"/>
    </source>
</evidence>
<feature type="binding site" evidence="9">
    <location>
        <begin position="86"/>
        <end position="87"/>
    </location>
    <ligand>
        <name>5-phospho-alpha-D-ribose 1-diphosphate</name>
        <dbReference type="ChEBI" id="CHEBI:58017"/>
    </ligand>
</feature>
<feature type="binding site" evidence="9">
    <location>
        <position position="229"/>
    </location>
    <ligand>
        <name>Mg(2+)</name>
        <dbReference type="ChEBI" id="CHEBI:18420"/>
        <label>2</label>
    </ligand>
</feature>
<dbReference type="Pfam" id="PF00591">
    <property type="entry name" value="Glycos_transf_3"/>
    <property type="match status" value="1"/>
</dbReference>
<comment type="pathway">
    <text evidence="1 9">Amino-acid biosynthesis; L-tryptophan biosynthesis; L-tryptophan from chorismate: step 2/5.</text>
</comment>
<comment type="similarity">
    <text evidence="9">Belongs to the anthranilate phosphoribosyltransferase family.</text>
</comment>
<proteinExistence type="inferred from homology"/>
<organism evidence="12 13">
    <name type="scientific">Eiseniibacteriota bacterium</name>
    <dbReference type="NCBI Taxonomy" id="2212470"/>
    <lineage>
        <taxon>Bacteria</taxon>
        <taxon>Candidatus Eiseniibacteriota</taxon>
    </lineage>
</organism>
<keyword evidence="2 9" id="KW-0028">Amino-acid biosynthesis</keyword>
<dbReference type="GO" id="GO:0000287">
    <property type="term" value="F:magnesium ion binding"/>
    <property type="evidence" value="ECO:0007669"/>
    <property type="project" value="UniProtKB-UniRule"/>
</dbReference>
<feature type="binding site" evidence="9">
    <location>
        <position position="169"/>
    </location>
    <ligand>
        <name>anthranilate</name>
        <dbReference type="ChEBI" id="CHEBI:16567"/>
        <label>2</label>
    </ligand>
</feature>
<dbReference type="NCBIfam" id="TIGR01245">
    <property type="entry name" value="trpD"/>
    <property type="match status" value="1"/>
</dbReference>
<dbReference type="GO" id="GO:0000162">
    <property type="term" value="P:L-tryptophan biosynthetic process"/>
    <property type="evidence" value="ECO:0007669"/>
    <property type="project" value="UniProtKB-UniRule"/>
</dbReference>
<evidence type="ECO:0000256" key="3">
    <source>
        <dbReference type="ARBA" id="ARBA00022676"/>
    </source>
</evidence>